<proteinExistence type="predicted"/>
<gene>
    <name evidence="2" type="ORF">PHLCEN_2v10817</name>
</gene>
<keyword evidence="3" id="KW-1185">Reference proteome</keyword>
<feature type="compositionally biased region" description="Pro residues" evidence="1">
    <location>
        <begin position="40"/>
        <end position="49"/>
    </location>
</feature>
<dbReference type="Proteomes" id="UP000186601">
    <property type="component" value="Unassembled WGS sequence"/>
</dbReference>
<protein>
    <submittedName>
        <fullName evidence="2">Uncharacterized protein</fullName>
    </submittedName>
</protein>
<evidence type="ECO:0000313" key="3">
    <source>
        <dbReference type="Proteomes" id="UP000186601"/>
    </source>
</evidence>
<evidence type="ECO:0000313" key="2">
    <source>
        <dbReference type="EMBL" id="PSR73326.1"/>
    </source>
</evidence>
<accession>A0A2R6NLR9</accession>
<sequence length="55" mass="6207">MLWPIVVNWEANVAGIRHKAEIKAVLKTLVWERDGKPAPETLPPPPPAAPWVDWD</sequence>
<dbReference type="AlphaFoldDB" id="A0A2R6NLR9"/>
<dbReference type="EMBL" id="MLYV02001084">
    <property type="protein sequence ID" value="PSR73326.1"/>
    <property type="molecule type" value="Genomic_DNA"/>
</dbReference>
<reference evidence="2 3" key="1">
    <citation type="submission" date="2018-02" db="EMBL/GenBank/DDBJ databases">
        <title>Genome sequence of the basidiomycete white-rot fungus Phlebia centrifuga.</title>
        <authorList>
            <person name="Granchi Z."/>
            <person name="Peng M."/>
            <person name="de Vries R.P."/>
            <person name="Hilden K."/>
            <person name="Makela M.R."/>
            <person name="Grigoriev I."/>
            <person name="Riley R."/>
        </authorList>
    </citation>
    <scope>NUCLEOTIDE SEQUENCE [LARGE SCALE GENOMIC DNA]</scope>
    <source>
        <strain evidence="2 3">FBCC195</strain>
    </source>
</reference>
<feature type="region of interest" description="Disordered" evidence="1">
    <location>
        <begin position="35"/>
        <end position="55"/>
    </location>
</feature>
<comment type="caution">
    <text evidence="2">The sequence shown here is derived from an EMBL/GenBank/DDBJ whole genome shotgun (WGS) entry which is preliminary data.</text>
</comment>
<organism evidence="2 3">
    <name type="scientific">Hermanssonia centrifuga</name>
    <dbReference type="NCBI Taxonomy" id="98765"/>
    <lineage>
        <taxon>Eukaryota</taxon>
        <taxon>Fungi</taxon>
        <taxon>Dikarya</taxon>
        <taxon>Basidiomycota</taxon>
        <taxon>Agaricomycotina</taxon>
        <taxon>Agaricomycetes</taxon>
        <taxon>Polyporales</taxon>
        <taxon>Meruliaceae</taxon>
        <taxon>Hermanssonia</taxon>
    </lineage>
</organism>
<evidence type="ECO:0000256" key="1">
    <source>
        <dbReference type="SAM" id="MobiDB-lite"/>
    </source>
</evidence>
<name>A0A2R6NLR9_9APHY</name>